<reference evidence="1" key="1">
    <citation type="submission" date="2021-05" db="EMBL/GenBank/DDBJ databases">
        <authorList>
            <person name="Alioto T."/>
            <person name="Alioto T."/>
            <person name="Gomez Garrido J."/>
        </authorList>
    </citation>
    <scope>NUCLEOTIDE SEQUENCE</scope>
</reference>
<dbReference type="AlphaFoldDB" id="A0A8D8NDM9"/>
<accession>A0A8D8NDM9</accession>
<evidence type="ECO:0000313" key="1">
    <source>
        <dbReference type="EMBL" id="CAG6561008.1"/>
    </source>
</evidence>
<proteinExistence type="predicted"/>
<protein>
    <submittedName>
        <fullName evidence="1">(northern house mosquito) hypothetical protein</fullName>
    </submittedName>
</protein>
<dbReference type="EMBL" id="HBUE01265340">
    <property type="protein sequence ID" value="CAG6561008.1"/>
    <property type="molecule type" value="Transcribed_RNA"/>
</dbReference>
<sequence>MLFVVDIFLLHNSRFSTIMIYIHINKSPLNLLARLVVRYAEERLDYVSRFIWSWRTMIAFNRDPFSPSPSYTTSSSKQQQQTVNCRFGRQQCFKFYRPQTR</sequence>
<organism evidence="1">
    <name type="scientific">Culex pipiens</name>
    <name type="common">House mosquito</name>
    <dbReference type="NCBI Taxonomy" id="7175"/>
    <lineage>
        <taxon>Eukaryota</taxon>
        <taxon>Metazoa</taxon>
        <taxon>Ecdysozoa</taxon>
        <taxon>Arthropoda</taxon>
        <taxon>Hexapoda</taxon>
        <taxon>Insecta</taxon>
        <taxon>Pterygota</taxon>
        <taxon>Neoptera</taxon>
        <taxon>Endopterygota</taxon>
        <taxon>Diptera</taxon>
        <taxon>Nematocera</taxon>
        <taxon>Culicoidea</taxon>
        <taxon>Culicidae</taxon>
        <taxon>Culicinae</taxon>
        <taxon>Culicini</taxon>
        <taxon>Culex</taxon>
        <taxon>Culex</taxon>
    </lineage>
</organism>
<name>A0A8D8NDM9_CULPI</name>
<dbReference type="EMBL" id="HBUE01160176">
    <property type="protein sequence ID" value="CAG6509614.1"/>
    <property type="molecule type" value="Transcribed_RNA"/>
</dbReference>